<proteinExistence type="predicted"/>
<accession>A0AAV7D4R8</accession>
<comment type="caution">
    <text evidence="3">The sequence shown here is derived from an EMBL/GenBank/DDBJ whole genome shotgun (WGS) entry which is preliminary data.</text>
</comment>
<dbReference type="GO" id="GO:0003779">
    <property type="term" value="F:actin binding"/>
    <property type="evidence" value="ECO:0007669"/>
    <property type="project" value="InterPro"/>
</dbReference>
<dbReference type="GO" id="GO:0016791">
    <property type="term" value="F:phosphatase activity"/>
    <property type="evidence" value="ECO:0007669"/>
    <property type="project" value="InterPro"/>
</dbReference>
<dbReference type="InterPro" id="IPR043587">
    <property type="entry name" value="Phosphatase_SSH-like"/>
</dbReference>
<dbReference type="Proteomes" id="UP000824782">
    <property type="component" value="Unassembled WGS sequence"/>
</dbReference>
<organism evidence="3 4">
    <name type="scientific">Engystomops pustulosus</name>
    <name type="common">Tungara frog</name>
    <name type="synonym">Physalaemus pustulosus</name>
    <dbReference type="NCBI Taxonomy" id="76066"/>
    <lineage>
        <taxon>Eukaryota</taxon>
        <taxon>Metazoa</taxon>
        <taxon>Chordata</taxon>
        <taxon>Craniata</taxon>
        <taxon>Vertebrata</taxon>
        <taxon>Euteleostomi</taxon>
        <taxon>Amphibia</taxon>
        <taxon>Batrachia</taxon>
        <taxon>Anura</taxon>
        <taxon>Neobatrachia</taxon>
        <taxon>Hyloidea</taxon>
        <taxon>Leptodactylidae</taxon>
        <taxon>Leiuperinae</taxon>
        <taxon>Engystomops</taxon>
    </lineage>
</organism>
<dbReference type="PANTHER" id="PTHR45864">
    <property type="entry name" value="SLINGSHOT PROTEIN PHOSPHATASE HOMOLOG"/>
    <property type="match status" value="1"/>
</dbReference>
<feature type="region of interest" description="Disordered" evidence="1">
    <location>
        <begin position="11"/>
        <end position="30"/>
    </location>
</feature>
<feature type="domain" description="Slingshot N-terminal" evidence="2">
    <location>
        <begin position="33"/>
        <end position="87"/>
    </location>
</feature>
<sequence length="150" mass="16661">MVKGAALLLQEEGEPEEIAEPPQTSGPSEQELHLQSMLRLLWEEDTLKLAIRLEPVRSCLTRYLVVVSSKGRSTEELTILLGVDFAHDGSLLQMLHKACEAAEANNYIPGTSPGLSYYLDHHRSPQVCINAWTATSDMTSTRRDATTPER</sequence>
<evidence type="ECO:0000256" key="1">
    <source>
        <dbReference type="SAM" id="MobiDB-lite"/>
    </source>
</evidence>
<reference evidence="3" key="1">
    <citation type="thesis" date="2020" institute="ProQuest LLC" country="789 East Eisenhower Parkway, Ann Arbor, MI, USA">
        <title>Comparative Genomics and Chromosome Evolution.</title>
        <authorList>
            <person name="Mudd A.B."/>
        </authorList>
    </citation>
    <scope>NUCLEOTIDE SEQUENCE</scope>
    <source>
        <strain evidence="3">237g6f4</strain>
        <tissue evidence="3">Blood</tissue>
    </source>
</reference>
<evidence type="ECO:0000313" key="3">
    <source>
        <dbReference type="EMBL" id="KAG8591077.1"/>
    </source>
</evidence>
<evidence type="ECO:0000313" key="4">
    <source>
        <dbReference type="Proteomes" id="UP000824782"/>
    </source>
</evidence>
<protein>
    <recommendedName>
        <fullName evidence="2">Slingshot N-terminal domain-containing protein</fullName>
    </recommendedName>
</protein>
<evidence type="ECO:0000259" key="2">
    <source>
        <dbReference type="Pfam" id="PF23040"/>
    </source>
</evidence>
<dbReference type="EMBL" id="WNYA01000001">
    <property type="protein sequence ID" value="KAG8591077.1"/>
    <property type="molecule type" value="Genomic_DNA"/>
</dbReference>
<dbReference type="PANTHER" id="PTHR45864:SF4">
    <property type="entry name" value="PROTEIN PHOSPHATASE SLINGSHOT HOMOLOG 3"/>
    <property type="match status" value="1"/>
</dbReference>
<dbReference type="Pfam" id="PF23040">
    <property type="entry name" value="PH_SSH1-like_1st"/>
    <property type="match status" value="1"/>
</dbReference>
<gene>
    <name evidence="3" type="ORF">GDO81_000003</name>
</gene>
<dbReference type="GO" id="GO:0030837">
    <property type="term" value="P:negative regulation of actin filament polymerization"/>
    <property type="evidence" value="ECO:0007669"/>
    <property type="project" value="InterPro"/>
</dbReference>
<keyword evidence="4" id="KW-1185">Reference proteome</keyword>
<dbReference type="InterPro" id="IPR043588">
    <property type="entry name" value="SSH-N"/>
</dbReference>
<name>A0AAV7D4R8_ENGPU</name>
<dbReference type="AlphaFoldDB" id="A0AAV7D4R8"/>